<keyword evidence="2 6" id="KW-0698">rRNA processing</keyword>
<reference evidence="8" key="1">
    <citation type="submission" date="2020-12" db="EMBL/GenBank/DDBJ databases">
        <title>Antrihabitans popcorni sp. nov. and Antrihabitans auranticaus sp. nov., isolated from a larva cave.</title>
        <authorList>
            <person name="Lee S.D."/>
            <person name="Kim I.S."/>
        </authorList>
    </citation>
    <scope>NUCLEOTIDE SEQUENCE</scope>
    <source>
        <strain evidence="8">YC3-6</strain>
    </source>
</reference>
<comment type="subcellular location">
    <subcellularLocation>
        <location evidence="6">Cytoplasm</location>
    </subcellularLocation>
</comment>
<evidence type="ECO:0000256" key="6">
    <source>
        <dbReference type="HAMAP-Rule" id="MF_01877"/>
    </source>
</evidence>
<comment type="function">
    <text evidence="6">Catalyzes the 2'-O-methylation of the ribose of cytidine 1402 (C1402) in 16S rRNA.</text>
</comment>
<evidence type="ECO:0000256" key="5">
    <source>
        <dbReference type="ARBA" id="ARBA00022691"/>
    </source>
</evidence>
<dbReference type="RefSeq" id="WP_199705411.1">
    <property type="nucleotide sequence ID" value="NZ_JAEMNV010000005.1"/>
</dbReference>
<feature type="domain" description="Tetrapyrrole methylase" evidence="7">
    <location>
        <begin position="22"/>
        <end position="224"/>
    </location>
</feature>
<dbReference type="HAMAP" id="MF_01877">
    <property type="entry name" value="16SrRNA_methyltr_I"/>
    <property type="match status" value="1"/>
</dbReference>
<dbReference type="EC" id="2.1.1.198" evidence="6"/>
<dbReference type="InterPro" id="IPR008189">
    <property type="entry name" value="rRNA_ssu_MeTfrase_I"/>
</dbReference>
<dbReference type="SUPFAM" id="SSF53790">
    <property type="entry name" value="Tetrapyrrole methylase"/>
    <property type="match status" value="1"/>
</dbReference>
<proteinExistence type="inferred from homology"/>
<dbReference type="Gene3D" id="3.40.1010.10">
    <property type="entry name" value="Cobalt-precorrin-4 Transmethylase, Domain 1"/>
    <property type="match status" value="1"/>
</dbReference>
<name>A0A934NS80_9NOCA</name>
<evidence type="ECO:0000256" key="3">
    <source>
        <dbReference type="ARBA" id="ARBA00022603"/>
    </source>
</evidence>
<gene>
    <name evidence="6 8" type="primary">rsmI</name>
    <name evidence="8" type="ORF">JGU71_16660</name>
</gene>
<dbReference type="FunFam" id="3.30.950.10:FF:000002">
    <property type="entry name" value="Ribosomal RNA small subunit methyltransferase I"/>
    <property type="match status" value="1"/>
</dbReference>
<dbReference type="Pfam" id="PF00590">
    <property type="entry name" value="TP_methylase"/>
    <property type="match status" value="1"/>
</dbReference>
<protein>
    <recommendedName>
        <fullName evidence="6">Ribosomal RNA small subunit methyltransferase I</fullName>
        <ecNumber evidence="6">2.1.1.198</ecNumber>
    </recommendedName>
    <alternativeName>
        <fullName evidence="6">16S rRNA 2'-O-ribose C1402 methyltransferase</fullName>
    </alternativeName>
    <alternativeName>
        <fullName evidence="6">rRNA (cytidine-2'-O-)-methyltransferase RsmI</fullName>
    </alternativeName>
</protein>
<comment type="caution">
    <text evidence="8">The sequence shown here is derived from an EMBL/GenBank/DDBJ whole genome shotgun (WGS) entry which is preliminary data.</text>
</comment>
<evidence type="ECO:0000313" key="9">
    <source>
        <dbReference type="Proteomes" id="UP000655868"/>
    </source>
</evidence>
<dbReference type="AlphaFoldDB" id="A0A934NS80"/>
<keyword evidence="3 6" id="KW-0489">Methyltransferase</keyword>
<evidence type="ECO:0000259" key="7">
    <source>
        <dbReference type="Pfam" id="PF00590"/>
    </source>
</evidence>
<dbReference type="PANTHER" id="PTHR46111:SF1">
    <property type="entry name" value="RIBOSOMAL RNA SMALL SUBUNIT METHYLTRANSFERASE I"/>
    <property type="match status" value="1"/>
</dbReference>
<dbReference type="InterPro" id="IPR000878">
    <property type="entry name" value="4pyrrol_Mease"/>
</dbReference>
<dbReference type="GO" id="GO:0070677">
    <property type="term" value="F:rRNA (cytosine-2'-O-)-methyltransferase activity"/>
    <property type="evidence" value="ECO:0007669"/>
    <property type="project" value="UniProtKB-UniRule"/>
</dbReference>
<dbReference type="Gene3D" id="3.30.950.10">
    <property type="entry name" value="Methyltransferase, Cobalt-precorrin-4 Transmethylase, Domain 2"/>
    <property type="match status" value="1"/>
</dbReference>
<dbReference type="GO" id="GO:0005737">
    <property type="term" value="C:cytoplasm"/>
    <property type="evidence" value="ECO:0007669"/>
    <property type="project" value="UniProtKB-SubCell"/>
</dbReference>
<evidence type="ECO:0000313" key="8">
    <source>
        <dbReference type="EMBL" id="MBJ8340524.1"/>
    </source>
</evidence>
<organism evidence="8 9">
    <name type="scientific">Antrihabitans stalagmiti</name>
    <dbReference type="NCBI Taxonomy" id="2799499"/>
    <lineage>
        <taxon>Bacteria</taxon>
        <taxon>Bacillati</taxon>
        <taxon>Actinomycetota</taxon>
        <taxon>Actinomycetes</taxon>
        <taxon>Mycobacteriales</taxon>
        <taxon>Nocardiaceae</taxon>
        <taxon>Antrihabitans</taxon>
    </lineage>
</organism>
<dbReference type="Proteomes" id="UP000655868">
    <property type="component" value="Unassembled WGS sequence"/>
</dbReference>
<comment type="similarity">
    <text evidence="6">Belongs to the methyltransferase superfamily. RsmI family.</text>
</comment>
<evidence type="ECO:0000256" key="2">
    <source>
        <dbReference type="ARBA" id="ARBA00022552"/>
    </source>
</evidence>
<dbReference type="PIRSF" id="PIRSF005917">
    <property type="entry name" value="MTase_YraL"/>
    <property type="match status" value="1"/>
</dbReference>
<evidence type="ECO:0000256" key="1">
    <source>
        <dbReference type="ARBA" id="ARBA00022490"/>
    </source>
</evidence>
<accession>A0A934NS80</accession>
<dbReference type="InterPro" id="IPR035996">
    <property type="entry name" value="4pyrrol_Methylase_sf"/>
</dbReference>
<dbReference type="NCBIfam" id="TIGR00096">
    <property type="entry name" value="16S rRNA (cytidine(1402)-2'-O)-methyltransferase"/>
    <property type="match status" value="1"/>
</dbReference>
<sequence length="295" mass="31435">MGTDRAEQGTGGNAQVEAATGRLVLAGTPMGEVRDASERLREALATADVVAAEDTRRTKQLARSLDIVITGRMVSFYDHVEVAKIPSLLDDVRAGRTVLLVTDAGMPSVSDPGYRLVAACVEAGLPVTCLPGPSAVTTALAVSGLPVERFCFDGFAPRKQGQRRAWFSTLADEERACVFFEAPHRLADCLADAVAVLGADRRAAVCRELTKTYEEVIRGTLSELVVWAQDGVRGEITVVLAGAQLTPKDPEDLVDRVEELVTLGVGLKDACAQAATAGVSKRELYEAVLEARRGR</sequence>
<dbReference type="InterPro" id="IPR014776">
    <property type="entry name" value="4pyrrole_Mease_sub2"/>
</dbReference>
<dbReference type="EMBL" id="JAEMNV010000005">
    <property type="protein sequence ID" value="MBJ8340524.1"/>
    <property type="molecule type" value="Genomic_DNA"/>
</dbReference>
<evidence type="ECO:0000256" key="4">
    <source>
        <dbReference type="ARBA" id="ARBA00022679"/>
    </source>
</evidence>
<dbReference type="CDD" id="cd11648">
    <property type="entry name" value="RsmI"/>
    <property type="match status" value="1"/>
</dbReference>
<keyword evidence="5 6" id="KW-0949">S-adenosyl-L-methionine</keyword>
<dbReference type="FunFam" id="3.40.1010.10:FF:000007">
    <property type="entry name" value="Ribosomal RNA small subunit methyltransferase I"/>
    <property type="match status" value="1"/>
</dbReference>
<dbReference type="InterPro" id="IPR014777">
    <property type="entry name" value="4pyrrole_Mease_sub1"/>
</dbReference>
<comment type="catalytic activity">
    <reaction evidence="6">
        <text>cytidine(1402) in 16S rRNA + S-adenosyl-L-methionine = 2'-O-methylcytidine(1402) in 16S rRNA + S-adenosyl-L-homocysteine + H(+)</text>
        <dbReference type="Rhea" id="RHEA:42924"/>
        <dbReference type="Rhea" id="RHEA-COMP:10285"/>
        <dbReference type="Rhea" id="RHEA-COMP:10286"/>
        <dbReference type="ChEBI" id="CHEBI:15378"/>
        <dbReference type="ChEBI" id="CHEBI:57856"/>
        <dbReference type="ChEBI" id="CHEBI:59789"/>
        <dbReference type="ChEBI" id="CHEBI:74495"/>
        <dbReference type="ChEBI" id="CHEBI:82748"/>
        <dbReference type="EC" id="2.1.1.198"/>
    </reaction>
</comment>
<keyword evidence="9" id="KW-1185">Reference proteome</keyword>
<dbReference type="PANTHER" id="PTHR46111">
    <property type="entry name" value="RIBOSOMAL RNA SMALL SUBUNIT METHYLTRANSFERASE I"/>
    <property type="match status" value="1"/>
</dbReference>
<keyword evidence="1 6" id="KW-0963">Cytoplasm</keyword>
<keyword evidence="4 6" id="KW-0808">Transferase</keyword>